<accession>A0ABY2N989</accession>
<sequence length="110" mass="12685">MREEPILSILKKYRFEETSYPDKFYGPGQIIATIGDEVTFTLAGRIVFKSDSLVRVKDFLCGYSVTTIDYVKVSLSQGKFTYLPTKQVVPFEERLRNFQTDTEEKLKVGK</sequence>
<protein>
    <submittedName>
        <fullName evidence="1">Uncharacterized protein</fullName>
    </submittedName>
</protein>
<organism evidence="1 2">
    <name type="scientific">Leptospira stimsonii</name>
    <dbReference type="NCBI Taxonomy" id="2202203"/>
    <lineage>
        <taxon>Bacteria</taxon>
        <taxon>Pseudomonadati</taxon>
        <taxon>Spirochaetota</taxon>
        <taxon>Spirochaetia</taxon>
        <taxon>Leptospirales</taxon>
        <taxon>Leptospiraceae</taxon>
        <taxon>Leptospira</taxon>
    </lineage>
</organism>
<dbReference type="EMBL" id="RQGT01000042">
    <property type="protein sequence ID" value="TGM18740.1"/>
    <property type="molecule type" value="Genomic_DNA"/>
</dbReference>
<keyword evidence="2" id="KW-1185">Reference proteome</keyword>
<proteinExistence type="predicted"/>
<name>A0ABY2N989_9LEPT</name>
<gene>
    <name evidence="1" type="ORF">EHQ90_06630</name>
</gene>
<comment type="caution">
    <text evidence="1">The sequence shown here is derived from an EMBL/GenBank/DDBJ whole genome shotgun (WGS) entry which is preliminary data.</text>
</comment>
<dbReference type="Proteomes" id="UP000297422">
    <property type="component" value="Unassembled WGS sequence"/>
</dbReference>
<dbReference type="RefSeq" id="WP_135684436.1">
    <property type="nucleotide sequence ID" value="NZ_RQEQ01000080.1"/>
</dbReference>
<reference evidence="2" key="1">
    <citation type="journal article" date="2019" name="PLoS Negl. Trop. Dis.">
        <title>Revisiting the worldwide diversity of Leptospira species in the environment.</title>
        <authorList>
            <person name="Vincent A.T."/>
            <person name="Schiettekatte O."/>
            <person name="Bourhy P."/>
            <person name="Veyrier F.J."/>
            <person name="Picardeau M."/>
        </authorList>
    </citation>
    <scope>NUCLEOTIDE SEQUENCE [LARGE SCALE GENOMIC DNA]</scope>
    <source>
        <strain evidence="2">201702407</strain>
    </source>
</reference>
<evidence type="ECO:0000313" key="1">
    <source>
        <dbReference type="EMBL" id="TGM18740.1"/>
    </source>
</evidence>
<evidence type="ECO:0000313" key="2">
    <source>
        <dbReference type="Proteomes" id="UP000297422"/>
    </source>
</evidence>